<keyword evidence="2" id="KW-0812">Transmembrane</keyword>
<reference evidence="3 4" key="1">
    <citation type="submission" date="2013-02" db="EMBL/GenBank/DDBJ databases">
        <title>A novel strain isolated from Lonar lake, Maharashtra, India.</title>
        <authorList>
            <person name="Singh A."/>
        </authorList>
    </citation>
    <scope>NUCLEOTIDE SEQUENCE [LARGE SCALE GENOMIC DNA]</scope>
    <source>
        <strain evidence="3 4">AK24</strain>
    </source>
</reference>
<protein>
    <recommendedName>
        <fullName evidence="5">Outer membrane protein beta-barrel domain-containing protein</fullName>
    </recommendedName>
</protein>
<evidence type="ECO:0008006" key="5">
    <source>
        <dbReference type="Google" id="ProtNLM"/>
    </source>
</evidence>
<evidence type="ECO:0000313" key="3">
    <source>
        <dbReference type="EMBL" id="EON76881.1"/>
    </source>
</evidence>
<comment type="caution">
    <text evidence="3">The sequence shown here is derived from an EMBL/GenBank/DDBJ whole genome shotgun (WGS) entry which is preliminary data.</text>
</comment>
<organism evidence="3 4">
    <name type="scientific">Lunatimonas lonarensis</name>
    <dbReference type="NCBI Taxonomy" id="1232681"/>
    <lineage>
        <taxon>Bacteria</taxon>
        <taxon>Pseudomonadati</taxon>
        <taxon>Bacteroidota</taxon>
        <taxon>Cytophagia</taxon>
        <taxon>Cytophagales</taxon>
        <taxon>Cyclobacteriaceae</taxon>
    </lineage>
</organism>
<dbReference type="STRING" id="1232681.ADIS_2627"/>
<evidence type="ECO:0000313" key="4">
    <source>
        <dbReference type="Proteomes" id="UP000013909"/>
    </source>
</evidence>
<evidence type="ECO:0000256" key="1">
    <source>
        <dbReference type="SAM" id="MobiDB-lite"/>
    </source>
</evidence>
<proteinExistence type="predicted"/>
<keyword evidence="2" id="KW-0472">Membrane</keyword>
<dbReference type="Proteomes" id="UP000013909">
    <property type="component" value="Unassembled WGS sequence"/>
</dbReference>
<dbReference type="PATRIC" id="fig|1288963.3.peg.2618"/>
<feature type="compositionally biased region" description="Polar residues" evidence="1">
    <location>
        <begin position="187"/>
        <end position="201"/>
    </location>
</feature>
<feature type="transmembrane region" description="Helical" evidence="2">
    <location>
        <begin position="48"/>
        <end position="65"/>
    </location>
</feature>
<feature type="compositionally biased region" description="Basic and acidic residues" evidence="1">
    <location>
        <begin position="128"/>
        <end position="137"/>
    </location>
</feature>
<feature type="region of interest" description="Disordered" evidence="1">
    <location>
        <begin position="128"/>
        <end position="207"/>
    </location>
</feature>
<dbReference type="AlphaFoldDB" id="R7ZRV4"/>
<dbReference type="OrthoDB" id="827796at2"/>
<sequence length="440" mass="49731">MDKRGQFEQKIKAKLEQLGAPDADDAWNNFSNKLHGTRLPIWRHWAMPYMYASLLFLGTLSWILISTPSKQSGQVPPLATQHKIDTLYRTDTVYIVDTIYLHKQLYINETNSFRSLPSLSTPKIDQNLAERDIEKQPVGEADQTSDLRRDGVGTPGQKTPPMAVDSIGADSLAQGADFSGTPKKSESTGTKPMGSNPSPLGSPSDEAVEESYFMRAQRETAVGDTSNLNQTPVPVRNRPAVHIELGTSPLFPISRLVEYYTPFQQTVGLGLEWKSGWGIYAGAIRNEVEGELDDEEIMSLGTDIIASLPDFPQNLLILDEIYFTNRQWFFPVELRWRSPYFNHFSFESNVGIVGNWLSRQNFTYEVQNNSVEEYQYATKGVRKFRLSHAKIGIGTNYLLRNRFGFFLRSHYWLPLSRTGLIKDRMHGIEVGAGVNIRLGR</sequence>
<dbReference type="RefSeq" id="WP_010854763.1">
    <property type="nucleotide sequence ID" value="NZ_AQHR01000071.1"/>
</dbReference>
<name>R7ZRV4_9BACT</name>
<evidence type="ECO:0000256" key="2">
    <source>
        <dbReference type="SAM" id="Phobius"/>
    </source>
</evidence>
<gene>
    <name evidence="3" type="ORF">ADIS_2627</name>
</gene>
<accession>R7ZRV4</accession>
<dbReference type="EMBL" id="AQHR01000071">
    <property type="protein sequence ID" value="EON76881.1"/>
    <property type="molecule type" value="Genomic_DNA"/>
</dbReference>
<keyword evidence="4" id="KW-1185">Reference proteome</keyword>
<keyword evidence="2" id="KW-1133">Transmembrane helix</keyword>